<protein>
    <recommendedName>
        <fullName evidence="2">DUF4283 domain-containing protein</fullName>
    </recommendedName>
</protein>
<evidence type="ECO:0000256" key="1">
    <source>
        <dbReference type="SAM" id="MobiDB-lite"/>
    </source>
</evidence>
<dbReference type="InterPro" id="IPR025558">
    <property type="entry name" value="DUF4283"/>
</dbReference>
<proteinExistence type="predicted"/>
<gene>
    <name evidence="3" type="ORF">FRX31_022063</name>
</gene>
<reference evidence="3 4" key="1">
    <citation type="submission" date="2020-06" db="EMBL/GenBank/DDBJ databases">
        <title>Transcriptomic and genomic resources for Thalictrum thalictroides and T. hernandezii: Facilitating candidate gene discovery in an emerging model plant lineage.</title>
        <authorList>
            <person name="Arias T."/>
            <person name="Riano-Pachon D.M."/>
            <person name="Di Stilio V.S."/>
        </authorList>
    </citation>
    <scope>NUCLEOTIDE SEQUENCE [LARGE SCALE GENOMIC DNA]</scope>
    <source>
        <strain evidence="4">cv. WT478/WT964</strain>
        <tissue evidence="3">Leaves</tissue>
    </source>
</reference>
<feature type="compositionally biased region" description="Basic residues" evidence="1">
    <location>
        <begin position="370"/>
        <end position="385"/>
    </location>
</feature>
<organism evidence="3 4">
    <name type="scientific">Thalictrum thalictroides</name>
    <name type="common">Rue-anemone</name>
    <name type="synonym">Anemone thalictroides</name>
    <dbReference type="NCBI Taxonomy" id="46969"/>
    <lineage>
        <taxon>Eukaryota</taxon>
        <taxon>Viridiplantae</taxon>
        <taxon>Streptophyta</taxon>
        <taxon>Embryophyta</taxon>
        <taxon>Tracheophyta</taxon>
        <taxon>Spermatophyta</taxon>
        <taxon>Magnoliopsida</taxon>
        <taxon>Ranunculales</taxon>
        <taxon>Ranunculaceae</taxon>
        <taxon>Thalictroideae</taxon>
        <taxon>Thalictrum</taxon>
    </lineage>
</organism>
<feature type="region of interest" description="Disordered" evidence="1">
    <location>
        <begin position="353"/>
        <end position="385"/>
    </location>
</feature>
<dbReference type="PANTHER" id="PTHR31286">
    <property type="entry name" value="GLYCINE-RICH CELL WALL STRUCTURAL PROTEIN 1.8-LIKE"/>
    <property type="match status" value="1"/>
</dbReference>
<dbReference type="AlphaFoldDB" id="A0A7J6VW09"/>
<dbReference type="InterPro" id="IPR040256">
    <property type="entry name" value="At4g02000-like"/>
</dbReference>
<feature type="domain" description="DUF4283" evidence="2">
    <location>
        <begin position="56"/>
        <end position="133"/>
    </location>
</feature>
<dbReference type="EMBL" id="JABWDY010026901">
    <property type="protein sequence ID" value="KAF5188350.1"/>
    <property type="molecule type" value="Genomic_DNA"/>
</dbReference>
<comment type="caution">
    <text evidence="3">The sequence shown here is derived from an EMBL/GenBank/DDBJ whole genome shotgun (WGS) entry which is preliminary data.</text>
</comment>
<dbReference type="PANTHER" id="PTHR31286:SF165">
    <property type="entry name" value="DUF4283 DOMAIN-CONTAINING PROTEIN"/>
    <property type="match status" value="1"/>
</dbReference>
<evidence type="ECO:0000313" key="4">
    <source>
        <dbReference type="Proteomes" id="UP000554482"/>
    </source>
</evidence>
<accession>A0A7J6VW09</accession>
<name>A0A7J6VW09_THATH</name>
<keyword evidence="4" id="KW-1185">Reference proteome</keyword>
<sequence>MEPSSKPPERSNRLWSTLLKSLPPSVGSANLEFEKPIFKDGFLQIPDFVHQEGAKMWENHIVGFFLDRKMPFNYVKTAVTNKWKTLGSFEMALDRDLFYFKFSASEDREHVLDEGSFHLAGKLFVIRPWSREVENSRGMIKFVPTWVKMPKVPKDLWNPKGFILLGSAIGKPLFMDKTTTKGTMLSFARICIEIEPESELPSSIPLAHNVEIDLEYPWKPLICTKCKAFGHSTVKCSPPEPSTNKKTWHIVGNKGNTAGGDGLQAPPLNFLQHAKAPASVATGNVAGTSHSTSQPSLLPSTAACQTVSTPTSNTFQALGSSLVVVSVAAISESSEAYALEDGTLHLIAKNQQSDPPPIIINADTSDPLPKHKGKGKGKNTKQKSF</sequence>
<evidence type="ECO:0000259" key="2">
    <source>
        <dbReference type="Pfam" id="PF14111"/>
    </source>
</evidence>
<evidence type="ECO:0000313" key="3">
    <source>
        <dbReference type="EMBL" id="KAF5188350.1"/>
    </source>
</evidence>
<dbReference type="Pfam" id="PF14111">
    <property type="entry name" value="DUF4283"/>
    <property type="match status" value="1"/>
</dbReference>
<dbReference type="Proteomes" id="UP000554482">
    <property type="component" value="Unassembled WGS sequence"/>
</dbReference>